<dbReference type="GO" id="GO:0005886">
    <property type="term" value="C:plasma membrane"/>
    <property type="evidence" value="ECO:0007669"/>
    <property type="project" value="TreeGrafter"/>
</dbReference>
<dbReference type="Proteomes" id="UP000069771">
    <property type="component" value="Chromosome"/>
</dbReference>
<dbReference type="KEGG" id="fro:AALO17_25760"/>
<name>A0A140DYI3_9FIRM</name>
<organism evidence="2 4">
    <name type="scientific">Faecalibaculum rodentium</name>
    <dbReference type="NCBI Taxonomy" id="1702221"/>
    <lineage>
        <taxon>Bacteria</taxon>
        <taxon>Bacillati</taxon>
        <taxon>Bacillota</taxon>
        <taxon>Erysipelotrichia</taxon>
        <taxon>Erysipelotrichales</taxon>
        <taxon>Erysipelotrichaceae</taxon>
        <taxon>Faecalibaculum</taxon>
    </lineage>
</organism>
<keyword evidence="1" id="KW-0472">Membrane</keyword>
<accession>A0A140DYI3</accession>
<feature type="transmembrane region" description="Helical" evidence="1">
    <location>
        <begin position="135"/>
        <end position="154"/>
    </location>
</feature>
<keyword evidence="1" id="KW-1133">Transmembrane helix</keyword>
<dbReference type="Pfam" id="PF03729">
    <property type="entry name" value="DUF308"/>
    <property type="match status" value="1"/>
</dbReference>
<keyword evidence="1" id="KW-0812">Transmembrane</keyword>
<keyword evidence="4" id="KW-1185">Reference proteome</keyword>
<feature type="transmembrane region" description="Helical" evidence="1">
    <location>
        <begin position="78"/>
        <end position="100"/>
    </location>
</feature>
<evidence type="ECO:0000313" key="3">
    <source>
        <dbReference type="EMBL" id="OLU45651.1"/>
    </source>
</evidence>
<dbReference type="Proteomes" id="UP000186758">
    <property type="component" value="Unassembled WGS sequence"/>
</dbReference>
<dbReference type="STRING" id="1702221.AALO17_25760"/>
<evidence type="ECO:0000313" key="4">
    <source>
        <dbReference type="Proteomes" id="UP000069771"/>
    </source>
</evidence>
<dbReference type="InterPro" id="IPR052712">
    <property type="entry name" value="Acid_resist_chaperone_HdeD"/>
</dbReference>
<dbReference type="EMBL" id="MPJZ01000046">
    <property type="protein sequence ID" value="OLU45651.1"/>
    <property type="molecule type" value="Genomic_DNA"/>
</dbReference>
<evidence type="ECO:0000313" key="5">
    <source>
        <dbReference type="Proteomes" id="UP000186758"/>
    </source>
</evidence>
<proteinExistence type="predicted"/>
<sequence>MRKPAVTAFSPLPRAPGAELLQLLYIMETGREKLPVKEVVSMTSNLTAGTRIGYILMGIISCVAGVWMFLYPGLNTPTLGMVLGAMFVGYGIVEIISYFSSGAFRSIFRYSLIMGIVLIVLGIVMFTNLVGTMNFLGILLGVVLLIGAGLRIWFSFEAKAIGVSSWWAILILGILQLVVACMFLFNPSQSGELLTVYVGALFLSQGLMDLSIGIFAA</sequence>
<protein>
    <recommendedName>
        <fullName evidence="6">Acid-resistance membrane protein</fullName>
    </recommendedName>
</protein>
<evidence type="ECO:0000313" key="2">
    <source>
        <dbReference type="EMBL" id="AMK55710.1"/>
    </source>
</evidence>
<dbReference type="EMBL" id="CP011391">
    <property type="protein sequence ID" value="AMK55710.1"/>
    <property type="molecule type" value="Genomic_DNA"/>
</dbReference>
<dbReference type="InterPro" id="IPR005325">
    <property type="entry name" value="DUF308_memb"/>
</dbReference>
<feature type="transmembrane region" description="Helical" evidence="1">
    <location>
        <begin position="107"/>
        <end position="129"/>
    </location>
</feature>
<dbReference type="PANTHER" id="PTHR34989:SF1">
    <property type="entry name" value="PROTEIN HDED"/>
    <property type="match status" value="1"/>
</dbReference>
<feature type="transmembrane region" description="Helical" evidence="1">
    <location>
        <begin position="52"/>
        <end position="72"/>
    </location>
</feature>
<reference evidence="2 4" key="1">
    <citation type="journal article" date="2016" name="Gut Pathog.">
        <title>Whole genome sequencing of "Faecalibaculum rodentium" ALO17, isolated from C57BL/6J laboratory mouse feces.</title>
        <authorList>
            <person name="Lim S."/>
            <person name="Chang D.H."/>
            <person name="Ahn S."/>
            <person name="Kim B.C."/>
        </authorList>
    </citation>
    <scope>NUCLEOTIDE SEQUENCE [LARGE SCALE GENOMIC DNA]</scope>
    <source>
        <strain evidence="2 4">Alo17</strain>
    </source>
</reference>
<gene>
    <name evidence="2" type="ORF">AALO17_25760</name>
    <name evidence="3" type="ORF">BO223_04735</name>
</gene>
<dbReference type="PANTHER" id="PTHR34989">
    <property type="entry name" value="PROTEIN HDED"/>
    <property type="match status" value="1"/>
</dbReference>
<feature type="transmembrane region" description="Helical" evidence="1">
    <location>
        <begin position="166"/>
        <end position="185"/>
    </location>
</feature>
<evidence type="ECO:0008006" key="6">
    <source>
        <dbReference type="Google" id="ProtNLM"/>
    </source>
</evidence>
<evidence type="ECO:0000256" key="1">
    <source>
        <dbReference type="SAM" id="Phobius"/>
    </source>
</evidence>
<feature type="transmembrane region" description="Helical" evidence="1">
    <location>
        <begin position="197"/>
        <end position="216"/>
    </location>
</feature>
<dbReference type="AlphaFoldDB" id="A0A140DYI3"/>
<reference evidence="3 5" key="2">
    <citation type="submission" date="2016-11" db="EMBL/GenBank/DDBJ databases">
        <title>Description of two novel members of the family Erysipelotrichaceae: Ileibacterium lipovorans gen. nov., sp. nov. and Dubosiella newyorkensis, gen. nov., sp. nov.</title>
        <authorList>
            <person name="Cox L.M."/>
            <person name="Sohn J."/>
            <person name="Tyrrell K.L."/>
            <person name="Citron D.M."/>
            <person name="Lawson P.A."/>
            <person name="Patel N.B."/>
            <person name="Iizumi T."/>
            <person name="Perez-Perez G.I."/>
            <person name="Goldstein E.J."/>
            <person name="Blaser M.J."/>
        </authorList>
    </citation>
    <scope>NUCLEOTIDE SEQUENCE [LARGE SCALE GENOMIC DNA]</scope>
    <source>
        <strain evidence="3 5">NYU-BL-K8</strain>
    </source>
</reference>